<dbReference type="InterPro" id="IPR050300">
    <property type="entry name" value="GDXG_lipolytic_enzyme"/>
</dbReference>
<feature type="signal peptide" evidence="2">
    <location>
        <begin position="1"/>
        <end position="26"/>
    </location>
</feature>
<protein>
    <submittedName>
        <fullName evidence="4">Alpha/beta hydrolase</fullName>
    </submittedName>
</protein>
<dbReference type="EMBL" id="JBHSDU010000003">
    <property type="protein sequence ID" value="MFC4309824.1"/>
    <property type="molecule type" value="Genomic_DNA"/>
</dbReference>
<dbReference type="PANTHER" id="PTHR48081:SF6">
    <property type="entry name" value="PEPTIDASE S9 PROLYL OLIGOPEPTIDASE CATALYTIC DOMAIN-CONTAINING PROTEIN"/>
    <property type="match status" value="1"/>
</dbReference>
<dbReference type="PANTHER" id="PTHR48081">
    <property type="entry name" value="AB HYDROLASE SUPERFAMILY PROTEIN C4A8.06C"/>
    <property type="match status" value="1"/>
</dbReference>
<name>A0ABV8STS2_9GAMM</name>
<dbReference type="InterPro" id="IPR049492">
    <property type="entry name" value="BD-FAE-like_dom"/>
</dbReference>
<dbReference type="InterPro" id="IPR029058">
    <property type="entry name" value="AB_hydrolase_fold"/>
</dbReference>
<gene>
    <name evidence="4" type="ORF">ACFPN2_12095</name>
</gene>
<dbReference type="RefSeq" id="WP_380596856.1">
    <property type="nucleotide sequence ID" value="NZ_JBHSDU010000003.1"/>
</dbReference>
<reference evidence="5" key="1">
    <citation type="journal article" date="2019" name="Int. J. Syst. Evol. Microbiol.">
        <title>The Global Catalogue of Microorganisms (GCM) 10K type strain sequencing project: providing services to taxonomists for standard genome sequencing and annotation.</title>
        <authorList>
            <consortium name="The Broad Institute Genomics Platform"/>
            <consortium name="The Broad Institute Genome Sequencing Center for Infectious Disease"/>
            <person name="Wu L."/>
            <person name="Ma J."/>
        </authorList>
    </citation>
    <scope>NUCLEOTIDE SEQUENCE [LARGE SCALE GENOMIC DNA]</scope>
    <source>
        <strain evidence="5">CGMCC 1.10759</strain>
    </source>
</reference>
<sequence>MISKNKVRRGAMGLFGWLALMASVEAAEPPAQPLYPGDIPGAIAAPDEESVRDPKEPWPFILNTSRPTITAYRPAKQDPKRAAVVILPGGGYRGTSILKEGYDVARAFNDMGVTAFVVKYRTPSDKHMKDKRVGPLQDAQQAVASVRRDAAKWQIDPKRIGVIGFSAGGHLAATTGTMFGTPVLSQWQSADVRPDFLMLIYPVITFAEPTLHKGSRDQLLGVPASPDDVKRFSAELAVTRDTPPTFLIHAADDQTVPVANSILFFQALQAQKIPAQLMIYPTGGHGYGLNNATTGDRWIERCRQWLQSQGWIS</sequence>
<keyword evidence="5" id="KW-1185">Reference proteome</keyword>
<evidence type="ECO:0000256" key="2">
    <source>
        <dbReference type="SAM" id="SignalP"/>
    </source>
</evidence>
<feature type="chain" id="PRO_5045102139" evidence="2">
    <location>
        <begin position="27"/>
        <end position="313"/>
    </location>
</feature>
<dbReference type="SUPFAM" id="SSF53474">
    <property type="entry name" value="alpha/beta-Hydrolases"/>
    <property type="match status" value="1"/>
</dbReference>
<proteinExistence type="predicted"/>
<dbReference type="Gene3D" id="3.40.50.1820">
    <property type="entry name" value="alpha/beta hydrolase"/>
    <property type="match status" value="1"/>
</dbReference>
<keyword evidence="2" id="KW-0732">Signal</keyword>
<comment type="caution">
    <text evidence="4">The sequence shown here is derived from an EMBL/GenBank/DDBJ whole genome shotgun (WGS) entry which is preliminary data.</text>
</comment>
<evidence type="ECO:0000259" key="3">
    <source>
        <dbReference type="Pfam" id="PF20434"/>
    </source>
</evidence>
<evidence type="ECO:0000313" key="5">
    <source>
        <dbReference type="Proteomes" id="UP001595904"/>
    </source>
</evidence>
<accession>A0ABV8STS2</accession>
<organism evidence="4 5">
    <name type="scientific">Steroidobacter flavus</name>
    <dbReference type="NCBI Taxonomy" id="1842136"/>
    <lineage>
        <taxon>Bacteria</taxon>
        <taxon>Pseudomonadati</taxon>
        <taxon>Pseudomonadota</taxon>
        <taxon>Gammaproteobacteria</taxon>
        <taxon>Steroidobacterales</taxon>
        <taxon>Steroidobacteraceae</taxon>
        <taxon>Steroidobacter</taxon>
    </lineage>
</organism>
<dbReference type="GO" id="GO:0016787">
    <property type="term" value="F:hydrolase activity"/>
    <property type="evidence" value="ECO:0007669"/>
    <property type="project" value="UniProtKB-KW"/>
</dbReference>
<evidence type="ECO:0000256" key="1">
    <source>
        <dbReference type="ARBA" id="ARBA00022801"/>
    </source>
</evidence>
<keyword evidence="1 4" id="KW-0378">Hydrolase</keyword>
<dbReference type="Proteomes" id="UP001595904">
    <property type="component" value="Unassembled WGS sequence"/>
</dbReference>
<evidence type="ECO:0000313" key="4">
    <source>
        <dbReference type="EMBL" id="MFC4309824.1"/>
    </source>
</evidence>
<dbReference type="Pfam" id="PF20434">
    <property type="entry name" value="BD-FAE"/>
    <property type="match status" value="1"/>
</dbReference>
<feature type="domain" description="BD-FAE-like" evidence="3">
    <location>
        <begin position="72"/>
        <end position="268"/>
    </location>
</feature>